<dbReference type="PANTHER" id="PTHR30487">
    <property type="entry name" value="TYPE 4 PREPILIN-LIKE PROTEINS LEADER PEPTIDE-PROCESSING ENZYME"/>
    <property type="match status" value="1"/>
</dbReference>
<organism evidence="4 5">
    <name type="scientific">Helicobacter hepaticus (strain ATCC 51449 / 3B1)</name>
    <dbReference type="NCBI Taxonomy" id="235279"/>
    <lineage>
        <taxon>Bacteria</taxon>
        <taxon>Pseudomonadati</taxon>
        <taxon>Campylobacterota</taxon>
        <taxon>Epsilonproteobacteria</taxon>
        <taxon>Campylobacterales</taxon>
        <taxon>Helicobacteraceae</taxon>
        <taxon>Helicobacter</taxon>
    </lineage>
</organism>
<dbReference type="KEGG" id="hhe:HH_0603"/>
<evidence type="ECO:0000313" key="5">
    <source>
        <dbReference type="Proteomes" id="UP000002495"/>
    </source>
</evidence>
<dbReference type="AlphaFoldDB" id="Q7VIK2"/>
<comment type="similarity">
    <text evidence="1">Belongs to the peptidase A24 family.</text>
</comment>
<protein>
    <submittedName>
        <fullName evidence="4">Type IV prepilin peptidase HopD</fullName>
    </submittedName>
</protein>
<feature type="transmembrane region" description="Helical" evidence="2">
    <location>
        <begin position="150"/>
        <end position="180"/>
    </location>
</feature>
<feature type="transmembrane region" description="Helical" evidence="2">
    <location>
        <begin position="192"/>
        <end position="211"/>
    </location>
</feature>
<dbReference type="HOGENOM" id="CLU_1249197_0_0_7"/>
<dbReference type="Proteomes" id="UP000002495">
    <property type="component" value="Chromosome"/>
</dbReference>
<sequence length="215" mass="24230">MIVSVMLSLCFGFVGVFFIAFYSEDTRLKPFSLAIIFKLWIYRIYFLLLCVFSLCVLMWFGIDVIYVIMMLLLLLGLIDIKCLAVPDTINFLLLLVCIGYVFIDSQHSFVQRVLMGFGVGGVFFALKILYQSLVQKEIIGEADIIVLSSIGIAFGALNAFISVFLGSVAALVYAIFLAIFYRVNLAQLKLPFCFFIFLGTTINLAWLSFVIHENP</sequence>
<proteinExistence type="inferred from homology"/>
<evidence type="ECO:0000256" key="2">
    <source>
        <dbReference type="SAM" id="Phobius"/>
    </source>
</evidence>
<feature type="domain" description="Prepilin type IV endopeptidase peptidase" evidence="3">
    <location>
        <begin position="67"/>
        <end position="175"/>
    </location>
</feature>
<evidence type="ECO:0000259" key="3">
    <source>
        <dbReference type="Pfam" id="PF01478"/>
    </source>
</evidence>
<dbReference type="InterPro" id="IPR000045">
    <property type="entry name" value="Prepilin_IV_endopep_pep"/>
</dbReference>
<name>Q7VIK2_HELHP</name>
<dbReference type="InterPro" id="IPR050882">
    <property type="entry name" value="Prepilin_peptidase/N-MTase"/>
</dbReference>
<feature type="transmembrane region" description="Helical" evidence="2">
    <location>
        <begin position="6"/>
        <end position="23"/>
    </location>
</feature>
<dbReference type="Pfam" id="PF01478">
    <property type="entry name" value="Peptidase_A24"/>
    <property type="match status" value="1"/>
</dbReference>
<dbReference type="RefSeq" id="WP_011115445.1">
    <property type="nucleotide sequence ID" value="NC_004917.1"/>
</dbReference>
<dbReference type="GO" id="GO:0004190">
    <property type="term" value="F:aspartic-type endopeptidase activity"/>
    <property type="evidence" value="ECO:0007669"/>
    <property type="project" value="InterPro"/>
</dbReference>
<keyword evidence="2" id="KW-0812">Transmembrane</keyword>
<evidence type="ECO:0000313" key="4">
    <source>
        <dbReference type="EMBL" id="AAP77200.1"/>
    </source>
</evidence>
<dbReference type="GO" id="GO:0005886">
    <property type="term" value="C:plasma membrane"/>
    <property type="evidence" value="ECO:0007669"/>
    <property type="project" value="TreeGrafter"/>
</dbReference>
<accession>Q7VIK2</accession>
<evidence type="ECO:0000256" key="1">
    <source>
        <dbReference type="ARBA" id="ARBA00005801"/>
    </source>
</evidence>
<dbReference type="STRING" id="235279.HH_0603"/>
<dbReference type="Gene3D" id="1.20.120.1220">
    <property type="match status" value="1"/>
</dbReference>
<keyword evidence="5" id="KW-1185">Reference proteome</keyword>
<dbReference type="GO" id="GO:0006465">
    <property type="term" value="P:signal peptide processing"/>
    <property type="evidence" value="ECO:0007669"/>
    <property type="project" value="TreeGrafter"/>
</dbReference>
<dbReference type="PANTHER" id="PTHR30487:SF0">
    <property type="entry name" value="PREPILIN LEADER PEPTIDASE_N-METHYLTRANSFERASE-RELATED"/>
    <property type="match status" value="1"/>
</dbReference>
<keyword evidence="2" id="KW-0472">Membrane</keyword>
<keyword evidence="2" id="KW-1133">Transmembrane helix</keyword>
<dbReference type="OrthoDB" id="5325762at2"/>
<gene>
    <name evidence="4" type="primary">hopD</name>
    <name evidence="4" type="ordered locus">HH_0603</name>
</gene>
<reference evidence="4 5" key="1">
    <citation type="journal article" date="2003" name="Proc. Natl. Acad. Sci. U.S.A.">
        <title>The complete genome sequence of the carcinogenic bacterium Helicobacter hepaticus.</title>
        <authorList>
            <person name="Suerbaum S."/>
            <person name="Josenhans C."/>
            <person name="Sterzenbach T."/>
            <person name="Drescher B."/>
            <person name="Brandt P."/>
            <person name="Bell M."/>
            <person name="Droege M."/>
            <person name="Fartmann B."/>
            <person name="Fischer H.-P."/>
            <person name="Ge Z."/>
            <person name="Hoerster A."/>
            <person name="Holland R."/>
            <person name="Klein K."/>
            <person name="Koenig J."/>
            <person name="Macko L."/>
            <person name="Mendz G.L."/>
            <person name="Nyakatura G."/>
            <person name="Schauer D.B."/>
            <person name="Shen Z."/>
            <person name="Weber J."/>
            <person name="Frosch M."/>
            <person name="Fox J.G."/>
        </authorList>
    </citation>
    <scope>NUCLEOTIDE SEQUENCE [LARGE SCALE GENOMIC DNA]</scope>
    <source>
        <strain evidence="5">ATCC 51449 / 3B1</strain>
    </source>
</reference>
<feature type="transmembrane region" description="Helical" evidence="2">
    <location>
        <begin position="109"/>
        <end position="130"/>
    </location>
</feature>
<feature type="transmembrane region" description="Helical" evidence="2">
    <location>
        <begin position="83"/>
        <end position="102"/>
    </location>
</feature>
<feature type="transmembrane region" description="Helical" evidence="2">
    <location>
        <begin position="44"/>
        <end position="77"/>
    </location>
</feature>
<dbReference type="EMBL" id="AE017125">
    <property type="protein sequence ID" value="AAP77200.1"/>
    <property type="molecule type" value="Genomic_DNA"/>
</dbReference>